<accession>A0A2I3EGY7</accession>
<name>A0A2I3EGY7_9MYCO</name>
<dbReference type="EMBL" id="AP024237">
    <property type="protein sequence ID" value="BCO36862.1"/>
    <property type="molecule type" value="Genomic_DNA"/>
</dbReference>
<organism evidence="1 2">
    <name type="scientific">Mycobacterium heckeshornense</name>
    <dbReference type="NCBI Taxonomy" id="110505"/>
    <lineage>
        <taxon>Bacteria</taxon>
        <taxon>Bacillati</taxon>
        <taxon>Actinomycetota</taxon>
        <taxon>Actinomycetes</taxon>
        <taxon>Mycobacteriales</taxon>
        <taxon>Mycobacteriaceae</taxon>
        <taxon>Mycobacterium</taxon>
    </lineage>
</organism>
<keyword evidence="2" id="KW-1185">Reference proteome</keyword>
<evidence type="ECO:0000313" key="1">
    <source>
        <dbReference type="EMBL" id="BCO36862.1"/>
    </source>
</evidence>
<dbReference type="Proteomes" id="UP000595446">
    <property type="component" value="Chromosome"/>
</dbReference>
<sequence>MYRKRVHFSLLERVLSFQLTVVELACVAVLFGAPYLAVGIMWASTHTAHVEQLQGLHLMVCLLGSIALWPALAFGGVCVT</sequence>
<protein>
    <submittedName>
        <fullName evidence="1">Uncharacterized protein</fullName>
    </submittedName>
</protein>
<reference evidence="1 2" key="1">
    <citation type="submission" date="2020-12" db="EMBL/GenBank/DDBJ databases">
        <title>Complete genome sequence of Mycobacterium heckeshornense JCM 15655T, closely related to a pathogenic non-tuberculous mycobacterial species Mycobacterium xenopi.</title>
        <authorList>
            <person name="Yoshida M."/>
            <person name="Fukano H."/>
            <person name="Asakura T."/>
            <person name="Suzuki M."/>
            <person name="Hoshino Y."/>
        </authorList>
    </citation>
    <scope>NUCLEOTIDE SEQUENCE [LARGE SCALE GENOMIC DNA]</scope>
    <source>
        <strain evidence="1 2">JCM 15655</strain>
    </source>
</reference>
<gene>
    <name evidence="1" type="ORF">MHEC_32950</name>
</gene>
<dbReference type="STRING" id="110505.ACT16_21315"/>
<proteinExistence type="predicted"/>
<dbReference type="AlphaFoldDB" id="A0A2I3EGY7"/>
<evidence type="ECO:0000313" key="2">
    <source>
        <dbReference type="Proteomes" id="UP000595446"/>
    </source>
</evidence>